<dbReference type="PROSITE" id="PS50110">
    <property type="entry name" value="RESPONSE_REGULATORY"/>
    <property type="match status" value="1"/>
</dbReference>
<keyword evidence="1 2" id="KW-0597">Phosphoprotein</keyword>
<dbReference type="PANTHER" id="PTHR44591:SF3">
    <property type="entry name" value="RESPONSE REGULATORY DOMAIN-CONTAINING PROTEIN"/>
    <property type="match status" value="1"/>
</dbReference>
<evidence type="ECO:0000313" key="5">
    <source>
        <dbReference type="EMBL" id="CAA9550390.1"/>
    </source>
</evidence>
<reference evidence="5" key="1">
    <citation type="submission" date="2020-02" db="EMBL/GenBank/DDBJ databases">
        <authorList>
            <person name="Meier V. D."/>
        </authorList>
    </citation>
    <scope>NUCLEOTIDE SEQUENCE</scope>
    <source>
        <strain evidence="5">AVDCRST_MAG49</strain>
    </source>
</reference>
<feature type="compositionally biased region" description="Basic and acidic residues" evidence="3">
    <location>
        <begin position="1"/>
        <end position="18"/>
    </location>
</feature>
<name>A0A6J4UIH2_9BACT</name>
<evidence type="ECO:0000256" key="2">
    <source>
        <dbReference type="PROSITE-ProRule" id="PRU00169"/>
    </source>
</evidence>
<dbReference type="Pfam" id="PF00072">
    <property type="entry name" value="Response_reg"/>
    <property type="match status" value="1"/>
</dbReference>
<dbReference type="Gene3D" id="3.40.50.2300">
    <property type="match status" value="1"/>
</dbReference>
<protein>
    <recommendedName>
        <fullName evidence="4">Response regulatory domain-containing protein</fullName>
    </recommendedName>
</protein>
<evidence type="ECO:0000256" key="3">
    <source>
        <dbReference type="SAM" id="MobiDB-lite"/>
    </source>
</evidence>
<proteinExistence type="predicted"/>
<dbReference type="PANTHER" id="PTHR44591">
    <property type="entry name" value="STRESS RESPONSE REGULATOR PROTEIN 1"/>
    <property type="match status" value="1"/>
</dbReference>
<dbReference type="InterPro" id="IPR001789">
    <property type="entry name" value="Sig_transdc_resp-reg_receiver"/>
</dbReference>
<dbReference type="SMART" id="SM00448">
    <property type="entry name" value="REC"/>
    <property type="match status" value="1"/>
</dbReference>
<dbReference type="InterPro" id="IPR011006">
    <property type="entry name" value="CheY-like_superfamily"/>
</dbReference>
<organism evidence="5">
    <name type="scientific">uncultured Thermomicrobiales bacterium</name>
    <dbReference type="NCBI Taxonomy" id="1645740"/>
    <lineage>
        <taxon>Bacteria</taxon>
        <taxon>Pseudomonadati</taxon>
        <taxon>Thermomicrobiota</taxon>
        <taxon>Thermomicrobia</taxon>
        <taxon>Thermomicrobiales</taxon>
        <taxon>environmental samples</taxon>
    </lineage>
</organism>
<dbReference type="GO" id="GO:0000160">
    <property type="term" value="P:phosphorelay signal transduction system"/>
    <property type="evidence" value="ECO:0007669"/>
    <property type="project" value="InterPro"/>
</dbReference>
<gene>
    <name evidence="5" type="ORF">AVDCRST_MAG49-1741</name>
</gene>
<sequence length="165" mass="17742">MNDGTHADHPTGDDDVRGLDASLPAGTTGDAAASLEIQLVTLHGIVAPRRGPKSVLVVDDEWGMADALAELLWEEGYASRSVYDGLEALVAVDRDRPDLALVDLRIPLHDGVKVAHRLRELGIPVIMMSALDRPRRLEADVPFVAKPLDVTDLFRLVADQVGPGV</sequence>
<dbReference type="InterPro" id="IPR050595">
    <property type="entry name" value="Bact_response_regulator"/>
</dbReference>
<feature type="region of interest" description="Disordered" evidence="3">
    <location>
        <begin position="1"/>
        <end position="23"/>
    </location>
</feature>
<dbReference type="AlphaFoldDB" id="A0A6J4UIH2"/>
<evidence type="ECO:0000256" key="1">
    <source>
        <dbReference type="ARBA" id="ARBA00022553"/>
    </source>
</evidence>
<feature type="modified residue" description="4-aspartylphosphate" evidence="2">
    <location>
        <position position="103"/>
    </location>
</feature>
<evidence type="ECO:0000259" key="4">
    <source>
        <dbReference type="PROSITE" id="PS50110"/>
    </source>
</evidence>
<dbReference type="EMBL" id="CADCWG010000110">
    <property type="protein sequence ID" value="CAA9550390.1"/>
    <property type="molecule type" value="Genomic_DNA"/>
</dbReference>
<dbReference type="SUPFAM" id="SSF52172">
    <property type="entry name" value="CheY-like"/>
    <property type="match status" value="1"/>
</dbReference>
<accession>A0A6J4UIH2</accession>
<feature type="domain" description="Response regulatory" evidence="4">
    <location>
        <begin position="54"/>
        <end position="161"/>
    </location>
</feature>